<evidence type="ECO:0000313" key="1">
    <source>
        <dbReference type="EMBL" id="KKU30613.1"/>
    </source>
</evidence>
<sequence>MLQQATSNGRPVSAQPHCHQAVKRRALRWANCEAPAATPLVIGAKQKNRQRVAGEILEKYKLAITEIDPDVLSVEPQEDKKSIGIDQIREATKFLFKKPLSHKNKAVVIVNAHLLTHQAQNAFLKTLEELPVYAFVILGSKTEAALLSTVVSRCKLIKDRSAEGLTLERPTPPPFTSMSIGERLSLAAQIAKKEKGELIETLEDWILYERQTLLAHPKAKAQNIALLAKV</sequence>
<gene>
    <name evidence="1" type="ORF">UX44_C0018G0010</name>
</gene>
<dbReference type="SUPFAM" id="SSF52540">
    <property type="entry name" value="P-loop containing nucleoside triphosphate hydrolases"/>
    <property type="match status" value="1"/>
</dbReference>
<comment type="caution">
    <text evidence="1">The sequence shown here is derived from an EMBL/GenBank/DDBJ whole genome shotgun (WGS) entry which is preliminary data.</text>
</comment>
<dbReference type="Pfam" id="PF13177">
    <property type="entry name" value="DNA_pol3_delta2"/>
    <property type="match status" value="1"/>
</dbReference>
<reference evidence="1 2" key="1">
    <citation type="journal article" date="2015" name="Nature">
        <title>rRNA introns, odd ribosomes, and small enigmatic genomes across a large radiation of phyla.</title>
        <authorList>
            <person name="Brown C.T."/>
            <person name="Hug L.A."/>
            <person name="Thomas B.C."/>
            <person name="Sharon I."/>
            <person name="Castelle C.J."/>
            <person name="Singh A."/>
            <person name="Wilkins M.J."/>
            <person name="Williams K.H."/>
            <person name="Banfield J.F."/>
        </authorList>
    </citation>
    <scope>NUCLEOTIDE SEQUENCE [LARGE SCALE GENOMIC DNA]</scope>
</reference>
<feature type="non-terminal residue" evidence="1">
    <location>
        <position position="230"/>
    </location>
</feature>
<dbReference type="Gene3D" id="3.40.50.300">
    <property type="entry name" value="P-loop containing nucleotide triphosphate hydrolases"/>
    <property type="match status" value="1"/>
</dbReference>
<dbReference type="Proteomes" id="UP000034732">
    <property type="component" value="Unassembled WGS sequence"/>
</dbReference>
<dbReference type="PANTHER" id="PTHR11669:SF8">
    <property type="entry name" value="DNA POLYMERASE III SUBUNIT DELTA"/>
    <property type="match status" value="1"/>
</dbReference>
<proteinExistence type="predicted"/>
<evidence type="ECO:0008006" key="3">
    <source>
        <dbReference type="Google" id="ProtNLM"/>
    </source>
</evidence>
<dbReference type="PANTHER" id="PTHR11669">
    <property type="entry name" value="REPLICATION FACTOR C / DNA POLYMERASE III GAMMA-TAU SUBUNIT"/>
    <property type="match status" value="1"/>
</dbReference>
<name>A0A0G1RKX2_UNCKA</name>
<dbReference type="GO" id="GO:0006261">
    <property type="term" value="P:DNA-templated DNA replication"/>
    <property type="evidence" value="ECO:0007669"/>
    <property type="project" value="TreeGrafter"/>
</dbReference>
<dbReference type="InterPro" id="IPR027417">
    <property type="entry name" value="P-loop_NTPase"/>
</dbReference>
<organism evidence="1 2">
    <name type="scientific">candidate division WWE3 bacterium GW2011_GWA1_46_21</name>
    <dbReference type="NCBI Taxonomy" id="1619107"/>
    <lineage>
        <taxon>Bacteria</taxon>
        <taxon>Katanobacteria</taxon>
    </lineage>
</organism>
<accession>A0A0G1RKX2</accession>
<dbReference type="InterPro" id="IPR050238">
    <property type="entry name" value="DNA_Rep/Repair_Clamp_Loader"/>
</dbReference>
<dbReference type="AlphaFoldDB" id="A0A0G1RKX2"/>
<protein>
    <recommendedName>
        <fullName evidence="3">Polymerase III, delta prime subunit protein</fullName>
    </recommendedName>
</protein>
<dbReference type="EMBL" id="LCMF01000018">
    <property type="protein sequence ID" value="KKU30613.1"/>
    <property type="molecule type" value="Genomic_DNA"/>
</dbReference>
<evidence type="ECO:0000313" key="2">
    <source>
        <dbReference type="Proteomes" id="UP000034732"/>
    </source>
</evidence>